<dbReference type="EMBL" id="BMMA01000009">
    <property type="protein sequence ID" value="GGI80416.1"/>
    <property type="molecule type" value="Genomic_DNA"/>
</dbReference>
<gene>
    <name evidence="3" type="ORF">GCM10008021_09990</name>
    <name evidence="2" type="ORF">GCM10010914_13350</name>
</gene>
<dbReference type="RefSeq" id="WP_152423567.1">
    <property type="nucleotide sequence ID" value="NZ_BMLZ01000009.1"/>
</dbReference>
<reference evidence="2" key="4">
    <citation type="submission" date="2023-08" db="EMBL/GenBank/DDBJ databases">
        <authorList>
            <person name="Sun Q."/>
            <person name="Zhou Y."/>
        </authorList>
    </citation>
    <scope>NUCLEOTIDE SEQUENCE</scope>
    <source>
        <strain evidence="3">CGMCC 1.8884</strain>
        <strain evidence="2">CGMCC 1.8885</strain>
    </source>
</reference>
<accession>A0AAV4K478</accession>
<dbReference type="InterPro" id="IPR046482">
    <property type="entry name" value="DUF6575"/>
</dbReference>
<dbReference type="Proteomes" id="UP000630135">
    <property type="component" value="Unassembled WGS sequence"/>
</dbReference>
<evidence type="ECO:0000313" key="3">
    <source>
        <dbReference type="EMBL" id="GGP29348.1"/>
    </source>
</evidence>
<evidence type="ECO:0000259" key="1">
    <source>
        <dbReference type="Pfam" id="PF20215"/>
    </source>
</evidence>
<keyword evidence="4" id="KW-1185">Reference proteome</keyword>
<sequence>MQTKDTPLGNLTLVTVFEFNDFPILFSCKNDTDQIFIANWIASSTTIDEWLFCPVSPLRHSQVVRGEMDYYSIFKNSETKHSMVIRYNKLGSVEAFEWVESASIPDDKLPLPGDFAEIEPLEVADQLRPASEDIVARAIELRSTVGHLHFDERDVRGHKASTHLVGKGLVEFQAVLDAVGQAVEGQPTYRGSISREILGQTHTYVVAFNSGSLDVEIAADDTATLYDNSLTVNAFYKAAQIIADSGDYQKLQAIMPQMGPRVAARYKRFLSTLKDYRADVVFEFSGAAGVVGGRSGVTYEQAVVAFENITRLQEDIAEKITVIGTLIGLDKSNNHFTIRDTEMKVYSGKFNEDDGDYASGAVIDASYSAQLVRMVEIDTVSGKETSRWILKGLTLISLPE</sequence>
<reference evidence="4" key="3">
    <citation type="journal article" date="2019" name="Int. J. Syst. Evol. Microbiol.">
        <title>The Global Catalogue of Microorganisms (GCM) 10K type strain sequencing project: providing services to taxonomists for standard genome sequencing and annotation.</title>
        <authorList>
            <consortium name="The Broad Institute Genomics Platform"/>
            <consortium name="The Broad Institute Genome Sequencing Center for Infectious Disease"/>
            <person name="Wu L."/>
            <person name="Ma J."/>
        </authorList>
    </citation>
    <scope>NUCLEOTIDE SEQUENCE [LARGE SCALE GENOMIC DNA]</scope>
    <source>
        <strain evidence="4">CGMCC 1.8884</strain>
    </source>
</reference>
<name>A0AAV4K478_9DEIO</name>
<feature type="domain" description="DUF6575" evidence="1">
    <location>
        <begin position="3"/>
        <end position="113"/>
    </location>
</feature>
<dbReference type="Proteomes" id="UP000652720">
    <property type="component" value="Unassembled WGS sequence"/>
</dbReference>
<dbReference type="GeneID" id="59165307"/>
<comment type="caution">
    <text evidence="2">The sequence shown here is derived from an EMBL/GenBank/DDBJ whole genome shotgun (WGS) entry which is preliminary data.</text>
</comment>
<reference evidence="2" key="2">
    <citation type="journal article" date="2014" name="Int. J. Syst. Evol. Microbiol.">
        <title>Complete genome sequence of Corynebacterium casei LMG S-19264T (=DSM 44701T), isolated from a smear-ripened cheese.</title>
        <authorList>
            <consortium name="US DOE Joint Genome Institute (JGI-PGF)"/>
            <person name="Walter F."/>
            <person name="Albersmeier A."/>
            <person name="Kalinowski J."/>
            <person name="Ruckert C."/>
        </authorList>
    </citation>
    <scope>NUCLEOTIDE SEQUENCE</scope>
    <source>
        <strain evidence="2">CGMCC 1.8885</strain>
    </source>
</reference>
<protein>
    <recommendedName>
        <fullName evidence="1">DUF6575 domain-containing protein</fullName>
    </recommendedName>
</protein>
<evidence type="ECO:0000313" key="4">
    <source>
        <dbReference type="Proteomes" id="UP000630135"/>
    </source>
</evidence>
<evidence type="ECO:0000313" key="5">
    <source>
        <dbReference type="Proteomes" id="UP000652720"/>
    </source>
</evidence>
<proteinExistence type="predicted"/>
<evidence type="ECO:0000313" key="2">
    <source>
        <dbReference type="EMBL" id="GGI80416.1"/>
    </source>
</evidence>
<dbReference type="Pfam" id="PF20215">
    <property type="entry name" value="DUF6575"/>
    <property type="match status" value="1"/>
</dbReference>
<organism evidence="2 5">
    <name type="scientific">Deinococcus wulumuqiensis</name>
    <dbReference type="NCBI Taxonomy" id="980427"/>
    <lineage>
        <taxon>Bacteria</taxon>
        <taxon>Thermotogati</taxon>
        <taxon>Deinococcota</taxon>
        <taxon>Deinococci</taxon>
        <taxon>Deinococcales</taxon>
        <taxon>Deinococcaceae</taxon>
        <taxon>Deinococcus</taxon>
    </lineage>
</organism>
<dbReference type="AlphaFoldDB" id="A0AAV4K478"/>
<dbReference type="EMBL" id="BMLZ01000009">
    <property type="protein sequence ID" value="GGP29348.1"/>
    <property type="molecule type" value="Genomic_DNA"/>
</dbReference>
<reference evidence="3" key="1">
    <citation type="journal article" date="2014" name="Int. J. Syst. Evol. Microbiol.">
        <title>Complete genome of a new Firmicutes species belonging to the dominant human colonic microbiota ('Ruminococcus bicirculans') reveals two chromosomes and a selective capacity to utilize plant glucans.</title>
        <authorList>
            <consortium name="NISC Comparative Sequencing Program"/>
            <person name="Wegmann U."/>
            <person name="Louis P."/>
            <person name="Goesmann A."/>
            <person name="Henrissat B."/>
            <person name="Duncan S.H."/>
            <person name="Flint H.J."/>
        </authorList>
    </citation>
    <scope>NUCLEOTIDE SEQUENCE</scope>
    <source>
        <strain evidence="3">CGMCC 1.8884</strain>
    </source>
</reference>